<sequence>MRVLSQVSRISTVESSRTLKLLMERELWASDGVRQVAVCERVTGRRDVAAGGEEKVMGFV</sequence>
<name>A0A5N5GUE9_9ROSA</name>
<dbReference type="AlphaFoldDB" id="A0A5N5GUE9"/>
<protein>
    <submittedName>
        <fullName evidence="1">DNA-damage-repair/toleration protein DRT102</fullName>
    </submittedName>
</protein>
<proteinExistence type="predicted"/>
<organism evidence="1 2">
    <name type="scientific">Pyrus ussuriensis x Pyrus communis</name>
    <dbReference type="NCBI Taxonomy" id="2448454"/>
    <lineage>
        <taxon>Eukaryota</taxon>
        <taxon>Viridiplantae</taxon>
        <taxon>Streptophyta</taxon>
        <taxon>Embryophyta</taxon>
        <taxon>Tracheophyta</taxon>
        <taxon>Spermatophyta</taxon>
        <taxon>Magnoliopsida</taxon>
        <taxon>eudicotyledons</taxon>
        <taxon>Gunneridae</taxon>
        <taxon>Pentapetalae</taxon>
        <taxon>rosids</taxon>
        <taxon>fabids</taxon>
        <taxon>Rosales</taxon>
        <taxon>Rosaceae</taxon>
        <taxon>Amygdaloideae</taxon>
        <taxon>Maleae</taxon>
        <taxon>Pyrus</taxon>
    </lineage>
</organism>
<keyword evidence="2" id="KW-1185">Reference proteome</keyword>
<reference evidence="1 2" key="1">
    <citation type="submission" date="2019-09" db="EMBL/GenBank/DDBJ databases">
        <authorList>
            <person name="Ou C."/>
        </authorList>
    </citation>
    <scope>NUCLEOTIDE SEQUENCE [LARGE SCALE GENOMIC DNA]</scope>
    <source>
        <strain evidence="1">S2</strain>
        <tissue evidence="1">Leaf</tissue>
    </source>
</reference>
<gene>
    <name evidence="1" type="ORF">D8674_015105</name>
</gene>
<reference evidence="1 2" key="3">
    <citation type="submission" date="2019-11" db="EMBL/GenBank/DDBJ databases">
        <title>A de novo genome assembly of a pear dwarfing rootstock.</title>
        <authorList>
            <person name="Wang F."/>
            <person name="Wang J."/>
            <person name="Li S."/>
            <person name="Zhang Y."/>
            <person name="Fang M."/>
            <person name="Ma L."/>
            <person name="Zhao Y."/>
            <person name="Jiang S."/>
        </authorList>
    </citation>
    <scope>NUCLEOTIDE SEQUENCE [LARGE SCALE GENOMIC DNA]</scope>
    <source>
        <strain evidence="1">S2</strain>
        <tissue evidence="1">Leaf</tissue>
    </source>
</reference>
<dbReference type="EMBL" id="SMOL01000401">
    <property type="protein sequence ID" value="KAB2619236.1"/>
    <property type="molecule type" value="Genomic_DNA"/>
</dbReference>
<accession>A0A5N5GUE9</accession>
<comment type="caution">
    <text evidence="1">The sequence shown here is derived from an EMBL/GenBank/DDBJ whole genome shotgun (WGS) entry which is preliminary data.</text>
</comment>
<evidence type="ECO:0000313" key="1">
    <source>
        <dbReference type="EMBL" id="KAB2619236.1"/>
    </source>
</evidence>
<dbReference type="Proteomes" id="UP000327157">
    <property type="component" value="Chromosome 15"/>
</dbReference>
<reference evidence="2" key="2">
    <citation type="submission" date="2019-10" db="EMBL/GenBank/DDBJ databases">
        <title>A de novo genome assembly of a pear dwarfing rootstock.</title>
        <authorList>
            <person name="Wang F."/>
            <person name="Wang J."/>
            <person name="Li S."/>
            <person name="Zhang Y."/>
            <person name="Fang M."/>
            <person name="Ma L."/>
            <person name="Zhao Y."/>
            <person name="Jiang S."/>
        </authorList>
    </citation>
    <scope>NUCLEOTIDE SEQUENCE [LARGE SCALE GENOMIC DNA]</scope>
</reference>
<evidence type="ECO:0000313" key="2">
    <source>
        <dbReference type="Proteomes" id="UP000327157"/>
    </source>
</evidence>